<dbReference type="Gene3D" id="3.40.50.1820">
    <property type="entry name" value="alpha/beta hydrolase"/>
    <property type="match status" value="1"/>
</dbReference>
<name>A0AAV4AXR0_9GAST</name>
<reference evidence="5 6" key="1">
    <citation type="journal article" date="2021" name="Elife">
        <title>Chloroplast acquisition without the gene transfer in kleptoplastic sea slugs, Plakobranchus ocellatus.</title>
        <authorList>
            <person name="Maeda T."/>
            <person name="Takahashi S."/>
            <person name="Yoshida T."/>
            <person name="Shimamura S."/>
            <person name="Takaki Y."/>
            <person name="Nagai Y."/>
            <person name="Toyoda A."/>
            <person name="Suzuki Y."/>
            <person name="Arimoto A."/>
            <person name="Ishii H."/>
            <person name="Satoh N."/>
            <person name="Nishiyama T."/>
            <person name="Hasebe M."/>
            <person name="Maruyama T."/>
            <person name="Minagawa J."/>
            <person name="Obokata J."/>
            <person name="Shigenobu S."/>
        </authorList>
    </citation>
    <scope>NUCLEOTIDE SEQUENCE [LARGE SCALE GENOMIC DNA]</scope>
</reference>
<protein>
    <recommendedName>
        <fullName evidence="3">Carboxylic ester hydrolase</fullName>
        <ecNumber evidence="3">3.1.1.-</ecNumber>
    </recommendedName>
</protein>
<dbReference type="InterPro" id="IPR029058">
    <property type="entry name" value="AB_hydrolase_fold"/>
</dbReference>
<organism evidence="5 6">
    <name type="scientific">Plakobranchus ocellatus</name>
    <dbReference type="NCBI Taxonomy" id="259542"/>
    <lineage>
        <taxon>Eukaryota</taxon>
        <taxon>Metazoa</taxon>
        <taxon>Spiralia</taxon>
        <taxon>Lophotrochozoa</taxon>
        <taxon>Mollusca</taxon>
        <taxon>Gastropoda</taxon>
        <taxon>Heterobranchia</taxon>
        <taxon>Euthyneura</taxon>
        <taxon>Panpulmonata</taxon>
        <taxon>Sacoglossa</taxon>
        <taxon>Placobranchoidea</taxon>
        <taxon>Plakobranchidae</taxon>
        <taxon>Plakobranchus</taxon>
    </lineage>
</organism>
<dbReference type="Pfam" id="PF00135">
    <property type="entry name" value="COesterase"/>
    <property type="match status" value="1"/>
</dbReference>
<evidence type="ECO:0000313" key="6">
    <source>
        <dbReference type="Proteomes" id="UP000735302"/>
    </source>
</evidence>
<dbReference type="SUPFAM" id="SSF53474">
    <property type="entry name" value="alpha/beta-Hydrolases"/>
    <property type="match status" value="1"/>
</dbReference>
<accession>A0AAV4AXR0</accession>
<evidence type="ECO:0000256" key="1">
    <source>
        <dbReference type="ARBA" id="ARBA00005964"/>
    </source>
</evidence>
<dbReference type="AlphaFoldDB" id="A0AAV4AXR0"/>
<dbReference type="InterPro" id="IPR002018">
    <property type="entry name" value="CarbesteraseB"/>
</dbReference>
<keyword evidence="6" id="KW-1185">Reference proteome</keyword>
<comment type="caution">
    <text evidence="5">The sequence shown here is derived from an EMBL/GenBank/DDBJ whole genome shotgun (WGS) entry which is preliminary data.</text>
</comment>
<feature type="chain" id="PRO_5043109109" description="Carboxylic ester hydrolase" evidence="3">
    <location>
        <begin position="27"/>
        <end position="617"/>
    </location>
</feature>
<evidence type="ECO:0000313" key="5">
    <source>
        <dbReference type="EMBL" id="GFO12050.1"/>
    </source>
</evidence>
<proteinExistence type="inferred from homology"/>
<gene>
    <name evidence="5" type="ORF">PoB_003855500</name>
</gene>
<evidence type="ECO:0000256" key="2">
    <source>
        <dbReference type="ARBA" id="ARBA00022801"/>
    </source>
</evidence>
<dbReference type="EC" id="3.1.1.-" evidence="3"/>
<comment type="similarity">
    <text evidence="1 3">Belongs to the type-B carboxylesterase/lipase family.</text>
</comment>
<dbReference type="EMBL" id="BLXT01004371">
    <property type="protein sequence ID" value="GFO12050.1"/>
    <property type="molecule type" value="Genomic_DNA"/>
</dbReference>
<keyword evidence="2 3" id="KW-0378">Hydrolase</keyword>
<evidence type="ECO:0000256" key="3">
    <source>
        <dbReference type="RuleBase" id="RU361235"/>
    </source>
</evidence>
<dbReference type="PROSITE" id="PS00122">
    <property type="entry name" value="CARBOXYLESTERASE_B_1"/>
    <property type="match status" value="1"/>
</dbReference>
<dbReference type="PANTHER" id="PTHR43903">
    <property type="entry name" value="NEUROLIGIN"/>
    <property type="match status" value="1"/>
</dbReference>
<evidence type="ECO:0000259" key="4">
    <source>
        <dbReference type="Pfam" id="PF00135"/>
    </source>
</evidence>
<dbReference type="Proteomes" id="UP000735302">
    <property type="component" value="Unassembled WGS sequence"/>
</dbReference>
<dbReference type="InterPro" id="IPR051093">
    <property type="entry name" value="Neuroligin/BSAL"/>
</dbReference>
<keyword evidence="3" id="KW-0732">Signal</keyword>
<feature type="domain" description="Carboxylesterase type B" evidence="4">
    <location>
        <begin position="42"/>
        <end position="576"/>
    </location>
</feature>
<sequence length="617" mass="67879">MRQSSNGRFDLLRLCIFCLFLLVVQGKPRYIRATRTNPDYITVNTKYGDVRGRTYNVSDSEDLDIFLGVPYAKPPTGDLRFARPEPISPWSPSTQDAITHGAKCVQRIITGDPVLEGVPFSEDCLFLDIYSTRHADAPGSQKPVMVYLHPGGFYGGSGAKYNYTNLALKGVVVVSVSFRLDVFGFLSTQDDVIPGNFGLFDAALALDFIKEIIGAFGGNAREITLFGASSGASMVSIFTISPLTRGKFQKAIIQSGGALCPWAVFTPGRAVNVPSQIALALASSLNCSINQGGMNVSEEILACLRAVPVDTLVKESVKLQEQRYGGNMVFVPVSGDASGFLPETPEQLLAKTDELVFIPTIVGFTTDDGSWLVPDPDDDGITYPEFQYILNAYLALGFPPSEKDEVYRRVTEAYLPSNPLTLNPVQLRSILIEIATDYSMAAFIIKQARLFSKAKAKDEVRGLMRPDTFVFQFDYRASYIRSPLWYGVGHSAEKGFVLGLTPGPDPFNYPNTTAEDQHVADLVTTMWSNFAKFGDPTPQPLNWPEELRWPTFGHSSDDQDLLVIDVKPRVQKIERNYSVIAWTGDSGFPSSDGHKPYVGSINLVVSSILILWKLFIS</sequence>
<dbReference type="InterPro" id="IPR019826">
    <property type="entry name" value="Carboxylesterase_B_AS"/>
</dbReference>
<feature type="signal peptide" evidence="3">
    <location>
        <begin position="1"/>
        <end position="26"/>
    </location>
</feature>
<dbReference type="GO" id="GO:0016787">
    <property type="term" value="F:hydrolase activity"/>
    <property type="evidence" value="ECO:0007669"/>
    <property type="project" value="UniProtKB-KW"/>
</dbReference>